<name>A0A089LIE1_PAEBO</name>
<dbReference type="SUPFAM" id="SSF55729">
    <property type="entry name" value="Acyl-CoA N-acyltransferases (Nat)"/>
    <property type="match status" value="1"/>
</dbReference>
<dbReference type="InterPro" id="IPR000182">
    <property type="entry name" value="GNAT_dom"/>
</dbReference>
<dbReference type="OrthoDB" id="948250at2"/>
<dbReference type="RefSeq" id="WP_042214270.1">
    <property type="nucleotide sequence ID" value="NZ_CP009285.1"/>
</dbReference>
<evidence type="ECO:0000313" key="2">
    <source>
        <dbReference type="EMBL" id="AIQ58888.1"/>
    </source>
</evidence>
<keyword evidence="3" id="KW-1185">Reference proteome</keyword>
<dbReference type="PROSITE" id="PS51186">
    <property type="entry name" value="GNAT"/>
    <property type="match status" value="1"/>
</dbReference>
<dbReference type="HOGENOM" id="CLU_013985_19_1_9"/>
<dbReference type="KEGG" id="pbd:PBOR_19640"/>
<dbReference type="GO" id="GO:0016747">
    <property type="term" value="F:acyltransferase activity, transferring groups other than amino-acyl groups"/>
    <property type="evidence" value="ECO:0007669"/>
    <property type="project" value="InterPro"/>
</dbReference>
<gene>
    <name evidence="2" type="ORF">PBOR_19640</name>
</gene>
<proteinExistence type="predicted"/>
<dbReference type="PANTHER" id="PTHR43415">
    <property type="entry name" value="SPERMIDINE N(1)-ACETYLTRANSFERASE"/>
    <property type="match status" value="1"/>
</dbReference>
<reference evidence="2" key="1">
    <citation type="submission" date="2014-08" db="EMBL/GenBank/DDBJ databases">
        <title>Comparative genomics of the Paenibacillus odorifer group.</title>
        <authorList>
            <person name="den Bakker H.C."/>
            <person name="Tsai Y.-C.Y.-C."/>
            <person name="Martin N."/>
            <person name="Korlach J."/>
            <person name="Wiedmann M."/>
        </authorList>
    </citation>
    <scope>NUCLEOTIDE SEQUENCE [LARGE SCALE GENOMIC DNA]</scope>
    <source>
        <strain evidence="2">DSM 13188</strain>
    </source>
</reference>
<protein>
    <submittedName>
        <fullName evidence="2">GCN5 family acetyltransferase</fullName>
    </submittedName>
</protein>
<organism evidence="2 3">
    <name type="scientific">Paenibacillus borealis</name>
    <dbReference type="NCBI Taxonomy" id="160799"/>
    <lineage>
        <taxon>Bacteria</taxon>
        <taxon>Bacillati</taxon>
        <taxon>Bacillota</taxon>
        <taxon>Bacilli</taxon>
        <taxon>Bacillales</taxon>
        <taxon>Paenibacillaceae</taxon>
        <taxon>Paenibacillus</taxon>
    </lineage>
</organism>
<evidence type="ECO:0000313" key="3">
    <source>
        <dbReference type="Proteomes" id="UP000029518"/>
    </source>
</evidence>
<dbReference type="InterPro" id="IPR016181">
    <property type="entry name" value="Acyl_CoA_acyltransferase"/>
</dbReference>
<feature type="domain" description="N-acetyltransferase" evidence="1">
    <location>
        <begin position="3"/>
        <end position="168"/>
    </location>
</feature>
<dbReference type="AlphaFoldDB" id="A0A089LIE1"/>
<dbReference type="Pfam" id="PF00583">
    <property type="entry name" value="Acetyltransf_1"/>
    <property type="match status" value="1"/>
</dbReference>
<dbReference type="Gene3D" id="3.40.630.30">
    <property type="match status" value="1"/>
</dbReference>
<accession>A0A089LIE1</accession>
<dbReference type="EMBL" id="CP009285">
    <property type="protein sequence ID" value="AIQ58888.1"/>
    <property type="molecule type" value="Genomic_DNA"/>
</dbReference>
<dbReference type="CDD" id="cd04301">
    <property type="entry name" value="NAT_SF"/>
    <property type="match status" value="1"/>
</dbReference>
<dbReference type="Proteomes" id="UP000029518">
    <property type="component" value="Chromosome"/>
</dbReference>
<evidence type="ECO:0000259" key="1">
    <source>
        <dbReference type="PROSITE" id="PS51186"/>
    </source>
</evidence>
<dbReference type="PANTHER" id="PTHR43415:SF3">
    <property type="entry name" value="GNAT-FAMILY ACETYLTRANSFERASE"/>
    <property type="match status" value="1"/>
</dbReference>
<sequence length="172" mass="19024">MDITLRELIPEDAAALLSLQHRLDQETSYMLLAPGERQTGIPQVEEMIASFANAPTSILIGAEADGDLAGYLSVRGGSVSRNKHSAYIVIGILKQYQGIGIGSGLFHEMDLWAKRSGIVRLELTVMKHNERAVALYTTHGFEIEGEKRKSLLVDGEWVDEYYMSKIFNPASL</sequence>